<dbReference type="InterPro" id="IPR001611">
    <property type="entry name" value="Leu-rich_rpt"/>
</dbReference>
<dbReference type="GO" id="GO:0016020">
    <property type="term" value="C:membrane"/>
    <property type="evidence" value="ECO:0007669"/>
    <property type="project" value="UniProtKB-SubCell"/>
</dbReference>
<comment type="subcellular location">
    <subcellularLocation>
        <location evidence="1">Membrane</location>
        <topology evidence="1">Single-pass type I membrane protein</topology>
    </subcellularLocation>
</comment>
<evidence type="ECO:0000313" key="7">
    <source>
        <dbReference type="Proteomes" id="UP000824120"/>
    </source>
</evidence>
<evidence type="ECO:0000256" key="5">
    <source>
        <dbReference type="ARBA" id="ARBA00023170"/>
    </source>
</evidence>
<comment type="caution">
    <text evidence="6">The sequence shown here is derived from an EMBL/GenBank/DDBJ whole genome shotgun (WGS) entry which is preliminary data.</text>
</comment>
<dbReference type="PRINTS" id="PR00019">
    <property type="entry name" value="LEURICHRPT"/>
</dbReference>
<proteinExistence type="predicted"/>
<dbReference type="PANTHER" id="PTHR48053">
    <property type="entry name" value="LEUCINE RICH REPEAT FAMILY PROTEIN, EXPRESSED"/>
    <property type="match status" value="1"/>
</dbReference>
<keyword evidence="4" id="KW-0677">Repeat</keyword>
<dbReference type="SUPFAM" id="SSF52058">
    <property type="entry name" value="L domain-like"/>
    <property type="match status" value="1"/>
</dbReference>
<evidence type="ECO:0000256" key="1">
    <source>
        <dbReference type="ARBA" id="ARBA00004479"/>
    </source>
</evidence>
<dbReference type="Proteomes" id="UP000824120">
    <property type="component" value="Chromosome 8"/>
</dbReference>
<dbReference type="AlphaFoldDB" id="A0A9J5XUN5"/>
<keyword evidence="3" id="KW-0732">Signal</keyword>
<dbReference type="Gene3D" id="3.80.10.10">
    <property type="entry name" value="Ribonuclease Inhibitor"/>
    <property type="match status" value="1"/>
</dbReference>
<protein>
    <submittedName>
        <fullName evidence="6">Uncharacterized protein</fullName>
    </submittedName>
</protein>
<dbReference type="FunFam" id="3.80.10.10:FF:000383">
    <property type="entry name" value="Leucine-rich repeat receptor protein kinase EMS1"/>
    <property type="match status" value="1"/>
</dbReference>
<organism evidence="6 7">
    <name type="scientific">Solanum commersonii</name>
    <name type="common">Commerson's wild potato</name>
    <name type="synonym">Commerson's nightshade</name>
    <dbReference type="NCBI Taxonomy" id="4109"/>
    <lineage>
        <taxon>Eukaryota</taxon>
        <taxon>Viridiplantae</taxon>
        <taxon>Streptophyta</taxon>
        <taxon>Embryophyta</taxon>
        <taxon>Tracheophyta</taxon>
        <taxon>Spermatophyta</taxon>
        <taxon>Magnoliopsida</taxon>
        <taxon>eudicotyledons</taxon>
        <taxon>Gunneridae</taxon>
        <taxon>Pentapetalae</taxon>
        <taxon>asterids</taxon>
        <taxon>lamiids</taxon>
        <taxon>Solanales</taxon>
        <taxon>Solanaceae</taxon>
        <taxon>Solanoideae</taxon>
        <taxon>Solaneae</taxon>
        <taxon>Solanum</taxon>
    </lineage>
</organism>
<dbReference type="InterPro" id="IPR032675">
    <property type="entry name" value="LRR_dom_sf"/>
</dbReference>
<keyword evidence="5" id="KW-0675">Receptor</keyword>
<evidence type="ECO:0000256" key="2">
    <source>
        <dbReference type="ARBA" id="ARBA00022614"/>
    </source>
</evidence>
<accession>A0A9J5XUN5</accession>
<evidence type="ECO:0000313" key="6">
    <source>
        <dbReference type="EMBL" id="KAG5591458.1"/>
    </source>
</evidence>
<gene>
    <name evidence="6" type="ORF">H5410_041972</name>
</gene>
<reference evidence="6 7" key="1">
    <citation type="submission" date="2020-09" db="EMBL/GenBank/DDBJ databases">
        <title>De no assembly of potato wild relative species, Solanum commersonii.</title>
        <authorList>
            <person name="Cho K."/>
        </authorList>
    </citation>
    <scope>NUCLEOTIDE SEQUENCE [LARGE SCALE GENOMIC DNA]</scope>
    <source>
        <strain evidence="6">LZ3.2</strain>
        <tissue evidence="6">Leaf</tissue>
    </source>
</reference>
<dbReference type="Pfam" id="PF13855">
    <property type="entry name" value="LRR_8"/>
    <property type="match status" value="1"/>
</dbReference>
<evidence type="ECO:0000256" key="3">
    <source>
        <dbReference type="ARBA" id="ARBA00022729"/>
    </source>
</evidence>
<evidence type="ECO:0000256" key="4">
    <source>
        <dbReference type="ARBA" id="ARBA00022737"/>
    </source>
</evidence>
<dbReference type="OrthoDB" id="1743210at2759"/>
<dbReference type="InterPro" id="IPR051716">
    <property type="entry name" value="Plant_RL_S/T_kinase"/>
</dbReference>
<keyword evidence="2" id="KW-0433">Leucine-rich repeat</keyword>
<name>A0A9J5XUN5_SOLCO</name>
<dbReference type="PANTHER" id="PTHR48053:SF71">
    <property type="entry name" value="LEUCINE RICH REPEAT FAMILY PROTEIN, EXPRESSED"/>
    <property type="match status" value="1"/>
</dbReference>
<keyword evidence="7" id="KW-1185">Reference proteome</keyword>
<sequence length="182" mass="19714">MNQSPEVEVENVDTTSNTVLDNNADLGSDLLLSLEVSTHINSVPTSQNASPAGEIIETPSLTVTQLNLGEKNITGKIPSTIICQLKNLTFIDLSNNNISGTIPVGLKDCSMLQHLDLSNNSLSDRIPGELFGMKQLLSLYLNGNMLSGEMPKQISSQLENLDLSENHLYGSIPEDIGNFKIF</sequence>
<dbReference type="Pfam" id="PF00560">
    <property type="entry name" value="LRR_1"/>
    <property type="match status" value="1"/>
</dbReference>
<dbReference type="EMBL" id="JACXVP010000008">
    <property type="protein sequence ID" value="KAG5591458.1"/>
    <property type="molecule type" value="Genomic_DNA"/>
</dbReference>